<dbReference type="OrthoDB" id="1957339at2"/>
<organism evidence="1 2">
    <name type="scientific">Alkaliphilus oremlandii (strain OhILAs)</name>
    <name type="common">Clostridium oremlandii (strain OhILAs)</name>
    <dbReference type="NCBI Taxonomy" id="350688"/>
    <lineage>
        <taxon>Bacteria</taxon>
        <taxon>Bacillati</taxon>
        <taxon>Bacillota</taxon>
        <taxon>Clostridia</taxon>
        <taxon>Peptostreptococcales</taxon>
        <taxon>Natronincolaceae</taxon>
        <taxon>Alkaliphilus</taxon>
    </lineage>
</organism>
<evidence type="ECO:0000313" key="1">
    <source>
        <dbReference type="EMBL" id="ABW18091.1"/>
    </source>
</evidence>
<reference evidence="2" key="1">
    <citation type="submission" date="2007-10" db="EMBL/GenBank/DDBJ databases">
        <title>Complete genome of Alkaliphilus oremlandii OhILAs.</title>
        <authorList>
            <person name="Copeland A."/>
            <person name="Lucas S."/>
            <person name="Lapidus A."/>
            <person name="Barry K."/>
            <person name="Detter J.C."/>
            <person name="Glavina del Rio T."/>
            <person name="Hammon N."/>
            <person name="Israni S."/>
            <person name="Dalin E."/>
            <person name="Tice H."/>
            <person name="Pitluck S."/>
            <person name="Chain P."/>
            <person name="Malfatti S."/>
            <person name="Shin M."/>
            <person name="Vergez L."/>
            <person name="Schmutz J."/>
            <person name="Larimer F."/>
            <person name="Land M."/>
            <person name="Hauser L."/>
            <person name="Kyrpides N."/>
            <person name="Mikhailova N."/>
            <person name="Stolz J.F."/>
            <person name="Dawson A."/>
            <person name="Fisher E."/>
            <person name="Crable B."/>
            <person name="Perera E."/>
            <person name="Lisak J."/>
            <person name="Ranganathan M."/>
            <person name="Basu P."/>
            <person name="Richardson P."/>
        </authorList>
    </citation>
    <scope>NUCLEOTIDE SEQUENCE [LARGE SCALE GENOMIC DNA]</scope>
    <source>
        <strain evidence="2">OhILAs</strain>
    </source>
</reference>
<dbReference type="AlphaFoldDB" id="A8MLH7"/>
<dbReference type="EMBL" id="CP000853">
    <property type="protein sequence ID" value="ABW18091.1"/>
    <property type="molecule type" value="Genomic_DNA"/>
</dbReference>
<dbReference type="KEGG" id="aoe:Clos_0529"/>
<evidence type="ECO:0000313" key="2">
    <source>
        <dbReference type="Proteomes" id="UP000000269"/>
    </source>
</evidence>
<accession>A8MLH7</accession>
<dbReference type="HOGENOM" id="CLU_2434367_0_0_9"/>
<protein>
    <submittedName>
        <fullName evidence="1">Uncharacterized protein</fullName>
    </submittedName>
</protein>
<proteinExistence type="predicted"/>
<keyword evidence="2" id="KW-1185">Reference proteome</keyword>
<dbReference type="Proteomes" id="UP000000269">
    <property type="component" value="Chromosome"/>
</dbReference>
<dbReference type="STRING" id="350688.Clos_0529"/>
<dbReference type="RefSeq" id="WP_012158405.1">
    <property type="nucleotide sequence ID" value="NC_009922.1"/>
</dbReference>
<sequence length="90" mass="10274">MDDNQLSLFKEDEYKAPKNTKALLWDGEGPKKVKAPKPPQGVTVPKGYHWCPYCSMSVKLVKDKKLGIKRCPICSMSSRDYHMKNANFNL</sequence>
<gene>
    <name evidence="1" type="ordered locus">Clos_0529</name>
</gene>
<name>A8MLH7_ALKOO</name>